<proteinExistence type="predicted"/>
<sequence>MSRKRQAIFDLDDEEKQLSDSFDRGEWKSTKKLKQEINLAKKAAANYFKEKEKISVSVQTADMHVIRKMAAEHGLRPHTYIASILHQLAAGHIHTK</sequence>
<dbReference type="EMBL" id="AAQJ02000001">
    <property type="protein sequence ID" value="EDP46306.1"/>
    <property type="molecule type" value="Genomic_DNA"/>
</dbReference>
<comment type="caution">
    <text evidence="1">The sequence shown here is derived from an EMBL/GenBank/DDBJ whole genome shotgun (WGS) entry which is preliminary data.</text>
</comment>
<dbReference type="RefSeq" id="WP_006035289.1">
    <property type="nucleotide sequence ID" value="NZ_AAQJ02000001.1"/>
</dbReference>
<evidence type="ECO:0008006" key="3">
    <source>
        <dbReference type="Google" id="ProtNLM"/>
    </source>
</evidence>
<dbReference type="eggNOG" id="COG5304">
    <property type="taxonomic scope" value="Bacteria"/>
</dbReference>
<name>A8PND7_9COXI</name>
<organism evidence="1 2">
    <name type="scientific">Rickettsiella grylli</name>
    <dbReference type="NCBI Taxonomy" id="59196"/>
    <lineage>
        <taxon>Bacteria</taxon>
        <taxon>Pseudomonadati</taxon>
        <taxon>Pseudomonadota</taxon>
        <taxon>Gammaproteobacteria</taxon>
        <taxon>Legionellales</taxon>
        <taxon>Coxiellaceae</taxon>
        <taxon>Rickettsiella</taxon>
    </lineage>
</organism>
<dbReference type="OrthoDB" id="5660194at2"/>
<reference evidence="1" key="1">
    <citation type="submission" date="2006-04" db="EMBL/GenBank/DDBJ databases">
        <authorList>
            <person name="Seshadri R."/>
            <person name="Federici B.A."/>
        </authorList>
    </citation>
    <scope>NUCLEOTIDE SEQUENCE [LARGE SCALE GENOMIC DNA]</scope>
</reference>
<evidence type="ECO:0000313" key="2">
    <source>
        <dbReference type="Proteomes" id="UP000054075"/>
    </source>
</evidence>
<evidence type="ECO:0000313" key="1">
    <source>
        <dbReference type="EMBL" id="EDP46306.1"/>
    </source>
</evidence>
<accession>A8PND7</accession>
<gene>
    <name evidence="1" type="ORF">RICGR_0978</name>
</gene>
<dbReference type="Proteomes" id="UP000054075">
    <property type="component" value="Unassembled WGS sequence"/>
</dbReference>
<dbReference type="AlphaFoldDB" id="A8PND7"/>
<keyword evidence="2" id="KW-1185">Reference proteome</keyword>
<reference evidence="1" key="2">
    <citation type="submission" date="2007-10" db="EMBL/GenBank/DDBJ databases">
        <authorList>
            <person name="Myers G.S."/>
        </authorList>
    </citation>
    <scope>NUCLEOTIDE SEQUENCE [LARGE SCALE GENOMIC DNA]</scope>
</reference>
<protein>
    <recommendedName>
        <fullName evidence="3">Antitoxin</fullName>
    </recommendedName>
</protein>